<gene>
    <name evidence="7" type="ORF">CY0110_24756</name>
</gene>
<comment type="cofactor">
    <cofactor evidence="6">
        <name>heme</name>
        <dbReference type="ChEBI" id="CHEBI:30413"/>
    </cofactor>
</comment>
<dbReference type="PANTHER" id="PTHR24302">
    <property type="entry name" value="CYTOCHROME P450 FAMILY 3"/>
    <property type="match status" value="1"/>
</dbReference>
<proteinExistence type="inferred from homology"/>
<dbReference type="GO" id="GO:0016705">
    <property type="term" value="F:oxidoreductase activity, acting on paired donors, with incorporation or reduction of molecular oxygen"/>
    <property type="evidence" value="ECO:0007669"/>
    <property type="project" value="InterPro"/>
</dbReference>
<dbReference type="PRINTS" id="PR00463">
    <property type="entry name" value="EP450I"/>
</dbReference>
<dbReference type="Pfam" id="PF00067">
    <property type="entry name" value="p450"/>
    <property type="match status" value="1"/>
</dbReference>
<evidence type="ECO:0000313" key="8">
    <source>
        <dbReference type="Proteomes" id="UP000003781"/>
    </source>
</evidence>
<keyword evidence="4" id="KW-0560">Oxidoreductase</keyword>
<evidence type="ECO:0000256" key="3">
    <source>
        <dbReference type="ARBA" id="ARBA00022723"/>
    </source>
</evidence>
<evidence type="ECO:0000313" key="7">
    <source>
        <dbReference type="EMBL" id="EAZ92180.1"/>
    </source>
</evidence>
<dbReference type="CDD" id="cd11067">
    <property type="entry name" value="CYP152"/>
    <property type="match status" value="1"/>
</dbReference>
<keyword evidence="2 6" id="KW-0349">Heme</keyword>
<dbReference type="GO" id="GO:0005506">
    <property type="term" value="F:iron ion binding"/>
    <property type="evidence" value="ECO:0007669"/>
    <property type="project" value="InterPro"/>
</dbReference>
<dbReference type="InterPro" id="IPR050705">
    <property type="entry name" value="Cytochrome_P450_3A"/>
</dbReference>
<dbReference type="InterPro" id="IPR001128">
    <property type="entry name" value="Cyt_P450"/>
</dbReference>
<name>A3IMS7_9CHRO</name>
<feature type="binding site" description="axial binding residue" evidence="6">
    <location>
        <position position="363"/>
    </location>
    <ligand>
        <name>heme</name>
        <dbReference type="ChEBI" id="CHEBI:30413"/>
    </ligand>
    <ligandPart>
        <name>Fe</name>
        <dbReference type="ChEBI" id="CHEBI:18248"/>
    </ligandPart>
</feature>
<dbReference type="RefSeq" id="WP_008274685.1">
    <property type="nucleotide sequence ID" value="NZ_AAXW01000008.1"/>
</dbReference>
<dbReference type="AlphaFoldDB" id="A3IMS7"/>
<comment type="similarity">
    <text evidence="1">Belongs to the cytochrome P450 family.</text>
</comment>
<dbReference type="eggNOG" id="COG2124">
    <property type="taxonomic scope" value="Bacteria"/>
</dbReference>
<dbReference type="PANTHER" id="PTHR24302:SF15">
    <property type="entry name" value="FATTY-ACID PEROXYGENASE"/>
    <property type="match status" value="1"/>
</dbReference>
<evidence type="ECO:0000256" key="1">
    <source>
        <dbReference type="ARBA" id="ARBA00010617"/>
    </source>
</evidence>
<dbReference type="InterPro" id="IPR002401">
    <property type="entry name" value="Cyt_P450_E_grp-I"/>
</dbReference>
<dbReference type="OrthoDB" id="9764248at2"/>
<sequence length="416" mass="48734">MIKKIPQDKWIDSSLALIFDGYDFISKRCKRYQSNIFQTRLMLEKTICFKGEEAAKIFYDKTKFTRKNAAPDRVKKTLFGEKGIQGMDGDAHLHRKQMFMSLMSKERIQEVGTLTQKQWHNYAKKWERMDTIVLFEEAREVLCRVACTWAGVPLEESEVKLRSQQFEAMIAGSGVVGPKHWQGRKARKENEQWIETIIEKVRNHQLEVPEISATYIFANHRDLSGELLDKRVAAVELINVLRPIVAIDRYITFGALALHEHPECRPKLLESEDYLRAFVEEIRRFYPFFPFASARVRQDFDWQGYHFPEGTRVLLDLYGTNRDPQSWDKHDVFYPERFLNFSELDSFKFIPQGGGDYHTNHRCPGEWITIELLKVTMTFLIQSINYNVPKQDLRINHLKMPTVPASGFVIKNVNLC</sequence>
<accession>A3IMS7</accession>
<dbReference type="GO" id="GO:0020037">
    <property type="term" value="F:heme binding"/>
    <property type="evidence" value="ECO:0007669"/>
    <property type="project" value="InterPro"/>
</dbReference>
<reference evidence="7 8" key="1">
    <citation type="submission" date="2007-03" db="EMBL/GenBank/DDBJ databases">
        <authorList>
            <person name="Stal L."/>
            <person name="Ferriera S."/>
            <person name="Johnson J."/>
            <person name="Kravitz S."/>
            <person name="Beeson K."/>
            <person name="Sutton G."/>
            <person name="Rogers Y.-H."/>
            <person name="Friedman R."/>
            <person name="Frazier M."/>
            <person name="Venter J.C."/>
        </authorList>
    </citation>
    <scope>NUCLEOTIDE SEQUENCE [LARGE SCALE GENOMIC DNA]</scope>
    <source>
        <strain evidence="7 8">CCY0110</strain>
    </source>
</reference>
<protein>
    <submittedName>
        <fullName evidence="7">Fatty acid alpha hydroxylase, cytochrome P450</fullName>
    </submittedName>
</protein>
<dbReference type="Gene3D" id="1.10.630.10">
    <property type="entry name" value="Cytochrome P450"/>
    <property type="match status" value="1"/>
</dbReference>
<dbReference type="InterPro" id="IPR036396">
    <property type="entry name" value="Cyt_P450_sf"/>
</dbReference>
<evidence type="ECO:0000256" key="4">
    <source>
        <dbReference type="ARBA" id="ARBA00023002"/>
    </source>
</evidence>
<evidence type="ECO:0000256" key="5">
    <source>
        <dbReference type="ARBA" id="ARBA00023004"/>
    </source>
</evidence>
<dbReference type="Proteomes" id="UP000003781">
    <property type="component" value="Unassembled WGS sequence"/>
</dbReference>
<keyword evidence="5 6" id="KW-0408">Iron</keyword>
<dbReference type="GO" id="GO:0004497">
    <property type="term" value="F:monooxygenase activity"/>
    <property type="evidence" value="ECO:0007669"/>
    <property type="project" value="InterPro"/>
</dbReference>
<dbReference type="SUPFAM" id="SSF48264">
    <property type="entry name" value="Cytochrome P450"/>
    <property type="match status" value="1"/>
</dbReference>
<comment type="caution">
    <text evidence="7">The sequence shown here is derived from an EMBL/GenBank/DDBJ whole genome shotgun (WGS) entry which is preliminary data.</text>
</comment>
<evidence type="ECO:0000256" key="6">
    <source>
        <dbReference type="PIRSR" id="PIRSR602401-1"/>
    </source>
</evidence>
<keyword evidence="3 6" id="KW-0479">Metal-binding</keyword>
<organism evidence="7 8">
    <name type="scientific">Crocosphaera chwakensis CCY0110</name>
    <dbReference type="NCBI Taxonomy" id="391612"/>
    <lineage>
        <taxon>Bacteria</taxon>
        <taxon>Bacillati</taxon>
        <taxon>Cyanobacteriota</taxon>
        <taxon>Cyanophyceae</taxon>
        <taxon>Oscillatoriophycideae</taxon>
        <taxon>Chroococcales</taxon>
        <taxon>Aphanothecaceae</taxon>
        <taxon>Crocosphaera</taxon>
        <taxon>Crocosphaera chwakensis</taxon>
    </lineage>
</organism>
<evidence type="ECO:0000256" key="2">
    <source>
        <dbReference type="ARBA" id="ARBA00022617"/>
    </source>
</evidence>
<keyword evidence="8" id="KW-1185">Reference proteome</keyword>
<dbReference type="EMBL" id="AAXW01000008">
    <property type="protein sequence ID" value="EAZ92180.1"/>
    <property type="molecule type" value="Genomic_DNA"/>
</dbReference>